<protein>
    <submittedName>
        <fullName evidence="1">Uncharacterized protein</fullName>
    </submittedName>
</protein>
<proteinExistence type="predicted"/>
<dbReference type="EMBL" id="BK032616">
    <property type="protein sequence ID" value="DAF51449.1"/>
    <property type="molecule type" value="Genomic_DNA"/>
</dbReference>
<organism evidence="1">
    <name type="scientific">Siphoviridae sp. ctrCN24</name>
    <dbReference type="NCBI Taxonomy" id="2827953"/>
    <lineage>
        <taxon>Viruses</taxon>
        <taxon>Duplodnaviria</taxon>
        <taxon>Heunggongvirae</taxon>
        <taxon>Uroviricota</taxon>
        <taxon>Caudoviricetes</taxon>
    </lineage>
</organism>
<sequence>MLFRDKFEIKPTQFLDGHTDPNSFDLIKWYDHKPMKVLSITQQKEIVTTRSCYSVATLRYNEKEPCWEIESVGMRLMEDWEDGLDKYILKWCELMDAVRSNK</sequence>
<evidence type="ECO:0000313" key="1">
    <source>
        <dbReference type="EMBL" id="DAF51449.1"/>
    </source>
</evidence>
<reference evidence="1" key="1">
    <citation type="journal article" date="2021" name="Proc. Natl. Acad. Sci. U.S.A.">
        <title>A Catalog of Tens of Thousands of Viruses from Human Metagenomes Reveals Hidden Associations with Chronic Diseases.</title>
        <authorList>
            <person name="Tisza M.J."/>
            <person name="Buck C.B."/>
        </authorList>
    </citation>
    <scope>NUCLEOTIDE SEQUENCE</scope>
    <source>
        <strain evidence="1">CtrCN24</strain>
    </source>
</reference>
<accession>A0A8S5SK97</accession>
<name>A0A8S5SK97_9CAUD</name>